<protein>
    <submittedName>
        <fullName evidence="3">Peptidoglycan/LPS O-acetylase OafA/YrhL</fullName>
    </submittedName>
</protein>
<evidence type="ECO:0000313" key="3">
    <source>
        <dbReference type="EMBL" id="MBA2893849.1"/>
    </source>
</evidence>
<feature type="transmembrane region" description="Helical" evidence="1">
    <location>
        <begin position="278"/>
        <end position="300"/>
    </location>
</feature>
<evidence type="ECO:0000256" key="1">
    <source>
        <dbReference type="SAM" id="Phobius"/>
    </source>
</evidence>
<dbReference type="Pfam" id="PF01757">
    <property type="entry name" value="Acyl_transf_3"/>
    <property type="match status" value="1"/>
</dbReference>
<evidence type="ECO:0000259" key="2">
    <source>
        <dbReference type="Pfam" id="PF01757"/>
    </source>
</evidence>
<dbReference type="RefSeq" id="WP_181612607.1">
    <property type="nucleotide sequence ID" value="NZ_BAABAM010000005.1"/>
</dbReference>
<feature type="transmembrane region" description="Helical" evidence="1">
    <location>
        <begin position="306"/>
        <end position="328"/>
    </location>
</feature>
<feature type="transmembrane region" description="Helical" evidence="1">
    <location>
        <begin position="89"/>
        <end position="112"/>
    </location>
</feature>
<organism evidence="3 4">
    <name type="scientific">Nonomuraea soli</name>
    <dbReference type="NCBI Taxonomy" id="1032476"/>
    <lineage>
        <taxon>Bacteria</taxon>
        <taxon>Bacillati</taxon>
        <taxon>Actinomycetota</taxon>
        <taxon>Actinomycetes</taxon>
        <taxon>Streptosporangiales</taxon>
        <taxon>Streptosporangiaceae</taxon>
        <taxon>Nonomuraea</taxon>
    </lineage>
</organism>
<feature type="domain" description="Acyltransferase 3" evidence="2">
    <location>
        <begin position="7"/>
        <end position="317"/>
    </location>
</feature>
<feature type="transmembrane region" description="Helical" evidence="1">
    <location>
        <begin position="50"/>
        <end position="69"/>
    </location>
</feature>
<name>A0A7W0CMN5_9ACTN</name>
<feature type="transmembrane region" description="Helical" evidence="1">
    <location>
        <begin position="160"/>
        <end position="179"/>
    </location>
</feature>
<keyword evidence="1" id="KW-0472">Membrane</keyword>
<dbReference type="PANTHER" id="PTHR23028">
    <property type="entry name" value="ACETYLTRANSFERASE"/>
    <property type="match status" value="1"/>
</dbReference>
<evidence type="ECO:0000313" key="4">
    <source>
        <dbReference type="Proteomes" id="UP000530928"/>
    </source>
</evidence>
<comment type="caution">
    <text evidence="3">The sequence shown here is derived from an EMBL/GenBank/DDBJ whole genome shotgun (WGS) entry which is preliminary data.</text>
</comment>
<keyword evidence="4" id="KW-1185">Reference proteome</keyword>
<dbReference type="AlphaFoldDB" id="A0A7W0CMN5"/>
<keyword evidence="1" id="KW-1133">Transmembrane helix</keyword>
<dbReference type="EMBL" id="JACDUR010000005">
    <property type="protein sequence ID" value="MBA2893849.1"/>
    <property type="molecule type" value="Genomic_DNA"/>
</dbReference>
<feature type="transmembrane region" description="Helical" evidence="1">
    <location>
        <begin position="132"/>
        <end position="153"/>
    </location>
</feature>
<reference evidence="3 4" key="1">
    <citation type="submission" date="2020-07" db="EMBL/GenBank/DDBJ databases">
        <title>Genomic Encyclopedia of Type Strains, Phase IV (KMG-IV): sequencing the most valuable type-strain genomes for metagenomic binning, comparative biology and taxonomic classification.</title>
        <authorList>
            <person name="Goeker M."/>
        </authorList>
    </citation>
    <scope>NUCLEOTIDE SEQUENCE [LARGE SCALE GENOMIC DNA]</scope>
    <source>
        <strain evidence="3 4">DSM 45533</strain>
    </source>
</reference>
<feature type="transmembrane region" description="Helical" evidence="1">
    <location>
        <begin position="12"/>
        <end position="30"/>
    </location>
</feature>
<keyword evidence="1" id="KW-0812">Transmembrane</keyword>
<dbReference type="PANTHER" id="PTHR23028:SF53">
    <property type="entry name" value="ACYL_TRANSF_3 DOMAIN-CONTAINING PROTEIN"/>
    <property type="match status" value="1"/>
</dbReference>
<dbReference type="InterPro" id="IPR050879">
    <property type="entry name" value="Acyltransferase_3"/>
</dbReference>
<gene>
    <name evidence="3" type="ORF">HNR30_005210</name>
</gene>
<proteinExistence type="predicted"/>
<feature type="transmembrane region" description="Helical" evidence="1">
    <location>
        <begin position="246"/>
        <end position="266"/>
    </location>
</feature>
<dbReference type="GO" id="GO:0016747">
    <property type="term" value="F:acyltransferase activity, transferring groups other than amino-acyl groups"/>
    <property type="evidence" value="ECO:0007669"/>
    <property type="project" value="InterPro"/>
</dbReference>
<sequence>MERDRLYEMDALRLIAALCVVLFHYTFSGWAKGETAVVFAAESVVSKYGYLGVDLFFLISGFVVLMSAWGRSPRDFVVSRFVRLYPAYWVGLVVTAVVVATLGAGVFEVTPVQFLANLTMFQSVADVPNVDVVYWTLWTEMRFYAVIFALTLVGMTKNRMMAVLWGWLALTFAVQAGLAPRLLDLLVQSEYSHYFIAGMAMFMLYRFGMSRQIALIVPICLGNAVFRAVGFAEAVGRRYQVGYSEAVIVAVVVLIFVIMLLVAMRVTKPLGRPGMATAGALTYPLYLLHAHIGFILFNLFDAYVNAYVLLAGITTLMLVSAYGMHRFVEKPLASRLKRALSRPAPSRPAVGVIPAQISKSF</sequence>
<dbReference type="Proteomes" id="UP000530928">
    <property type="component" value="Unassembled WGS sequence"/>
</dbReference>
<feature type="transmembrane region" description="Helical" evidence="1">
    <location>
        <begin position="215"/>
        <end position="234"/>
    </location>
</feature>
<dbReference type="GO" id="GO:0016020">
    <property type="term" value="C:membrane"/>
    <property type="evidence" value="ECO:0007669"/>
    <property type="project" value="TreeGrafter"/>
</dbReference>
<dbReference type="InterPro" id="IPR002656">
    <property type="entry name" value="Acyl_transf_3_dom"/>
</dbReference>
<accession>A0A7W0CMN5</accession>
<dbReference type="GO" id="GO:0009103">
    <property type="term" value="P:lipopolysaccharide biosynthetic process"/>
    <property type="evidence" value="ECO:0007669"/>
    <property type="project" value="TreeGrafter"/>
</dbReference>